<reference evidence="2 3" key="1">
    <citation type="submission" date="2023-01" db="EMBL/GenBank/DDBJ databases">
        <title>Analysis of 21 Apiospora genomes using comparative genomics revels a genus with tremendous synthesis potential of carbohydrate active enzymes and secondary metabolites.</title>
        <authorList>
            <person name="Sorensen T."/>
        </authorList>
    </citation>
    <scope>NUCLEOTIDE SEQUENCE [LARGE SCALE GENOMIC DNA]</scope>
    <source>
        <strain evidence="2 3">CBS 24483</strain>
    </source>
</reference>
<keyword evidence="3" id="KW-1185">Reference proteome</keyword>
<feature type="region of interest" description="Disordered" evidence="1">
    <location>
        <begin position="79"/>
        <end position="240"/>
    </location>
</feature>
<sequence>MSRPSSPTHTSQNSKSRAFRDLGDLDYGLDLTSPLSPPLPIPPSPSRSYTDELSKKSVPVPATPVIRLLAPTPEATSPRILLHHRRAGFTDEDDDEPFPEFLDPTNTPATASLPSSRYDGSNGSNASGFHYSVPWTDDLTKTSSRRHRRPSYVQQSVFEEDTSSSSSSSSDDDSSSSPCSSPTSKSATETNDNNGSKARTKPETGDEVKDGEYKETREANSSASRNLTAFRFPKASDGQP</sequence>
<feature type="compositionally biased region" description="Polar residues" evidence="1">
    <location>
        <begin position="187"/>
        <end position="197"/>
    </location>
</feature>
<feature type="compositionally biased region" description="Low complexity" evidence="1">
    <location>
        <begin position="25"/>
        <end position="34"/>
    </location>
</feature>
<feature type="compositionally biased region" description="Pro residues" evidence="1">
    <location>
        <begin position="35"/>
        <end position="45"/>
    </location>
</feature>
<feature type="region of interest" description="Disordered" evidence="1">
    <location>
        <begin position="1"/>
        <end position="58"/>
    </location>
</feature>
<dbReference type="EMBL" id="JAQQWE010000009">
    <property type="protein sequence ID" value="KAK7941440.1"/>
    <property type="molecule type" value="Genomic_DNA"/>
</dbReference>
<evidence type="ECO:0000256" key="1">
    <source>
        <dbReference type="SAM" id="MobiDB-lite"/>
    </source>
</evidence>
<accession>A0ABR1PWQ5</accession>
<dbReference type="GeneID" id="92083111"/>
<feature type="compositionally biased region" description="Basic and acidic residues" evidence="1">
    <location>
        <begin position="200"/>
        <end position="218"/>
    </location>
</feature>
<evidence type="ECO:0000313" key="2">
    <source>
        <dbReference type="EMBL" id="KAK7941440.1"/>
    </source>
</evidence>
<dbReference type="Proteomes" id="UP001391051">
    <property type="component" value="Unassembled WGS sequence"/>
</dbReference>
<dbReference type="RefSeq" id="XP_066694192.1">
    <property type="nucleotide sequence ID" value="XM_066850049.1"/>
</dbReference>
<name>A0ABR1PWQ5_9PEZI</name>
<feature type="compositionally biased region" description="Polar residues" evidence="1">
    <location>
        <begin position="106"/>
        <end position="127"/>
    </location>
</feature>
<protein>
    <submittedName>
        <fullName evidence="2">Uncharacterized protein</fullName>
    </submittedName>
</protein>
<organism evidence="2 3">
    <name type="scientific">Apiospora aurea</name>
    <dbReference type="NCBI Taxonomy" id="335848"/>
    <lineage>
        <taxon>Eukaryota</taxon>
        <taxon>Fungi</taxon>
        <taxon>Dikarya</taxon>
        <taxon>Ascomycota</taxon>
        <taxon>Pezizomycotina</taxon>
        <taxon>Sordariomycetes</taxon>
        <taxon>Xylariomycetidae</taxon>
        <taxon>Amphisphaeriales</taxon>
        <taxon>Apiosporaceae</taxon>
        <taxon>Apiospora</taxon>
    </lineage>
</organism>
<feature type="compositionally biased region" description="Polar residues" evidence="1">
    <location>
        <begin position="1"/>
        <end position="16"/>
    </location>
</feature>
<gene>
    <name evidence="2" type="ORF">PG986_013827</name>
</gene>
<comment type="caution">
    <text evidence="2">The sequence shown here is derived from an EMBL/GenBank/DDBJ whole genome shotgun (WGS) entry which is preliminary data.</text>
</comment>
<feature type="compositionally biased region" description="Low complexity" evidence="1">
    <location>
        <begin position="163"/>
        <end position="186"/>
    </location>
</feature>
<proteinExistence type="predicted"/>
<evidence type="ECO:0000313" key="3">
    <source>
        <dbReference type="Proteomes" id="UP001391051"/>
    </source>
</evidence>